<keyword evidence="2 5" id="KW-0645">Protease</keyword>
<gene>
    <name evidence="10" type="ORF">GA0070614_0388</name>
</gene>
<dbReference type="InterPro" id="IPR000209">
    <property type="entry name" value="Peptidase_S8/S53_dom"/>
</dbReference>
<dbReference type="SUPFAM" id="SSF54897">
    <property type="entry name" value="Protease propeptides/inhibitors"/>
    <property type="match status" value="1"/>
</dbReference>
<dbReference type="GO" id="GO:0006508">
    <property type="term" value="P:proteolysis"/>
    <property type="evidence" value="ECO:0007669"/>
    <property type="project" value="UniProtKB-KW"/>
</dbReference>
<dbReference type="InterPro" id="IPR037045">
    <property type="entry name" value="S8pro/Inhibitor_I9_sf"/>
</dbReference>
<evidence type="ECO:0000313" key="11">
    <source>
        <dbReference type="Proteomes" id="UP000198215"/>
    </source>
</evidence>
<evidence type="ECO:0000256" key="1">
    <source>
        <dbReference type="ARBA" id="ARBA00011073"/>
    </source>
</evidence>
<dbReference type="GO" id="GO:0005615">
    <property type="term" value="C:extracellular space"/>
    <property type="evidence" value="ECO:0007669"/>
    <property type="project" value="TreeGrafter"/>
</dbReference>
<feature type="domain" description="Inhibitor I9" evidence="9">
    <location>
        <begin position="51"/>
        <end position="126"/>
    </location>
</feature>
<feature type="active site" description="Charge relay system" evidence="5">
    <location>
        <position position="201"/>
    </location>
</feature>
<keyword evidence="4 5" id="KW-0720">Serine protease</keyword>
<sequence length="411" mass="42411">MSQPFARRLRAAAAGLLTVTMVTAAAGSPATAAPAPGQIRYAGGTTAVPDSYIVVLKDRAVAHRADARTAATRAASGLASRYGATAVGHVYSAAIVGFEARLSHRAARQLAADPTVAYVEQNHVVTASDVQVDPHWNLDRIDQRAAAPLDARYHYTSSGQGVTAYILDTGIRKTHVEFEGRAVDGFDAIDGSLPADDCEGHGTHVAGTVGGRTYGVAKKVRLVSVRVLDCRGRATIDQVIAGIDWVTADHRAGEPAVANMSLGGSRSDAQNDAVTNSIADGVSYAIAAGNSAVDACQISPASTPEAITVGATWQDDSRTWFSNVGPCLDIFAPGVAVKSAYTGGDTWTRVMVGTSQAAPHVAGTAARVLSAHPSWTPAQVHAYLMANATAGTIPDPGPGSPNRVLYAPPAL</sequence>
<dbReference type="InterPro" id="IPR034193">
    <property type="entry name" value="PCSK9_ProteinaseK-like"/>
</dbReference>
<dbReference type="InterPro" id="IPR036852">
    <property type="entry name" value="Peptidase_S8/S53_dom_sf"/>
</dbReference>
<evidence type="ECO:0000256" key="4">
    <source>
        <dbReference type="ARBA" id="ARBA00022825"/>
    </source>
</evidence>
<evidence type="ECO:0000313" key="10">
    <source>
        <dbReference type="EMBL" id="SCG37384.1"/>
    </source>
</evidence>
<evidence type="ECO:0000259" key="9">
    <source>
        <dbReference type="Pfam" id="PF05922"/>
    </source>
</evidence>
<evidence type="ECO:0000256" key="6">
    <source>
        <dbReference type="RuleBase" id="RU003355"/>
    </source>
</evidence>
<organism evidence="10 11">
    <name type="scientific">Micromonospora coxensis</name>
    <dbReference type="NCBI Taxonomy" id="356852"/>
    <lineage>
        <taxon>Bacteria</taxon>
        <taxon>Bacillati</taxon>
        <taxon>Actinomycetota</taxon>
        <taxon>Actinomycetes</taxon>
        <taxon>Micromonosporales</taxon>
        <taxon>Micromonosporaceae</taxon>
        <taxon>Micromonospora</taxon>
    </lineage>
</organism>
<keyword evidence="3 5" id="KW-0378">Hydrolase</keyword>
<dbReference type="PRINTS" id="PR00723">
    <property type="entry name" value="SUBTILISIN"/>
</dbReference>
<dbReference type="InterPro" id="IPR015500">
    <property type="entry name" value="Peptidase_S8_subtilisin-rel"/>
</dbReference>
<dbReference type="Proteomes" id="UP000198215">
    <property type="component" value="Chromosome I"/>
</dbReference>
<dbReference type="PANTHER" id="PTHR43806">
    <property type="entry name" value="PEPTIDASE S8"/>
    <property type="match status" value="1"/>
</dbReference>
<dbReference type="InterPro" id="IPR023828">
    <property type="entry name" value="Peptidase_S8_Ser-AS"/>
</dbReference>
<dbReference type="InterPro" id="IPR010259">
    <property type="entry name" value="S8pro/Inhibitor_I9"/>
</dbReference>
<evidence type="ECO:0000256" key="7">
    <source>
        <dbReference type="SAM" id="SignalP"/>
    </source>
</evidence>
<dbReference type="FunFam" id="3.40.50.200:FF:000014">
    <property type="entry name" value="Proteinase K"/>
    <property type="match status" value="1"/>
</dbReference>
<dbReference type="EMBL" id="LT607753">
    <property type="protein sequence ID" value="SCG37384.1"/>
    <property type="molecule type" value="Genomic_DNA"/>
</dbReference>
<dbReference type="PROSITE" id="PS00137">
    <property type="entry name" value="SUBTILASE_HIS"/>
    <property type="match status" value="1"/>
</dbReference>
<dbReference type="InterPro" id="IPR022398">
    <property type="entry name" value="Peptidase_S8_His-AS"/>
</dbReference>
<evidence type="ECO:0000259" key="8">
    <source>
        <dbReference type="Pfam" id="PF00082"/>
    </source>
</evidence>
<dbReference type="AlphaFoldDB" id="A0A1C5GUE1"/>
<protein>
    <submittedName>
        <fullName evidence="10">Peptidase inhibitor I9</fullName>
    </submittedName>
</protein>
<feature type="domain" description="Peptidase S8/S53" evidence="8">
    <location>
        <begin position="159"/>
        <end position="391"/>
    </location>
</feature>
<accession>A0A1C5GUE1</accession>
<dbReference type="PROSITE" id="PS00138">
    <property type="entry name" value="SUBTILASE_SER"/>
    <property type="match status" value="1"/>
</dbReference>
<dbReference type="SUPFAM" id="SSF52743">
    <property type="entry name" value="Subtilisin-like"/>
    <property type="match status" value="1"/>
</dbReference>
<dbReference type="Pfam" id="PF05922">
    <property type="entry name" value="Inhibitor_I9"/>
    <property type="match status" value="1"/>
</dbReference>
<reference evidence="11" key="1">
    <citation type="submission" date="2016-06" db="EMBL/GenBank/DDBJ databases">
        <authorList>
            <person name="Varghese N."/>
            <person name="Submissions Spin"/>
        </authorList>
    </citation>
    <scope>NUCLEOTIDE SEQUENCE [LARGE SCALE GENOMIC DNA]</scope>
    <source>
        <strain evidence="11">DSM 45161</strain>
    </source>
</reference>
<dbReference type="OrthoDB" id="9798386at2"/>
<dbReference type="PROSITE" id="PS00136">
    <property type="entry name" value="SUBTILASE_ASP"/>
    <property type="match status" value="1"/>
</dbReference>
<proteinExistence type="inferred from homology"/>
<keyword evidence="11" id="KW-1185">Reference proteome</keyword>
<dbReference type="InterPro" id="IPR050131">
    <property type="entry name" value="Peptidase_S8_subtilisin-like"/>
</dbReference>
<dbReference type="Gene3D" id="3.30.70.80">
    <property type="entry name" value="Peptidase S8 propeptide/proteinase inhibitor I9"/>
    <property type="match status" value="1"/>
</dbReference>
<dbReference type="CDD" id="cd04077">
    <property type="entry name" value="Peptidases_S8_PCSK9_ProteinaseK_like"/>
    <property type="match status" value="1"/>
</dbReference>
<feature type="chain" id="PRO_5039624871" evidence="7">
    <location>
        <begin position="25"/>
        <end position="411"/>
    </location>
</feature>
<dbReference type="InterPro" id="IPR023827">
    <property type="entry name" value="Peptidase_S8_Asp-AS"/>
</dbReference>
<evidence type="ECO:0000256" key="3">
    <source>
        <dbReference type="ARBA" id="ARBA00022801"/>
    </source>
</evidence>
<feature type="active site" description="Charge relay system" evidence="5">
    <location>
        <position position="355"/>
    </location>
</feature>
<dbReference type="Pfam" id="PF00082">
    <property type="entry name" value="Peptidase_S8"/>
    <property type="match status" value="1"/>
</dbReference>
<evidence type="ECO:0000256" key="2">
    <source>
        <dbReference type="ARBA" id="ARBA00022670"/>
    </source>
</evidence>
<feature type="signal peptide" evidence="7">
    <location>
        <begin position="1"/>
        <end position="24"/>
    </location>
</feature>
<dbReference type="GO" id="GO:0004252">
    <property type="term" value="F:serine-type endopeptidase activity"/>
    <property type="evidence" value="ECO:0007669"/>
    <property type="project" value="UniProtKB-UniRule"/>
</dbReference>
<evidence type="ECO:0000256" key="5">
    <source>
        <dbReference type="PROSITE-ProRule" id="PRU01240"/>
    </source>
</evidence>
<comment type="similarity">
    <text evidence="1 5 6">Belongs to the peptidase S8 family.</text>
</comment>
<keyword evidence="7" id="KW-0732">Signal</keyword>
<dbReference type="Gene3D" id="3.40.50.200">
    <property type="entry name" value="Peptidase S8/S53 domain"/>
    <property type="match status" value="1"/>
</dbReference>
<name>A0A1C5GUE1_9ACTN</name>
<dbReference type="PROSITE" id="PS51892">
    <property type="entry name" value="SUBTILASE"/>
    <property type="match status" value="1"/>
</dbReference>
<feature type="active site" description="Charge relay system" evidence="5">
    <location>
        <position position="168"/>
    </location>
</feature>
<dbReference type="PANTHER" id="PTHR43806:SF11">
    <property type="entry name" value="CEREVISIN-RELATED"/>
    <property type="match status" value="1"/>
</dbReference>
<dbReference type="RefSeq" id="WP_088974369.1">
    <property type="nucleotide sequence ID" value="NZ_LT607753.1"/>
</dbReference>